<evidence type="ECO:0000256" key="1">
    <source>
        <dbReference type="ARBA" id="ARBA00023027"/>
    </source>
</evidence>
<keyword evidence="3" id="KW-0614">Plasmid</keyword>
<dbReference type="InterPro" id="IPR036291">
    <property type="entry name" value="NAD(P)-bd_dom_sf"/>
</dbReference>
<dbReference type="EMBL" id="CP019319">
    <property type="protein sequence ID" value="APX14379.1"/>
    <property type="molecule type" value="Genomic_DNA"/>
</dbReference>
<dbReference type="PANTHER" id="PTHR43574">
    <property type="entry name" value="EPIMERASE-RELATED"/>
    <property type="match status" value="1"/>
</dbReference>
<keyword evidence="4" id="KW-1185">Reference proteome</keyword>
<accession>A0A1P8N2H1</accession>
<proteinExistence type="predicted"/>
<organism evidence="3 4">
    <name type="scientific">Tateyamaria omphalii</name>
    <dbReference type="NCBI Taxonomy" id="299262"/>
    <lineage>
        <taxon>Bacteria</taxon>
        <taxon>Pseudomonadati</taxon>
        <taxon>Pseudomonadota</taxon>
        <taxon>Alphaproteobacteria</taxon>
        <taxon>Rhodobacterales</taxon>
        <taxon>Roseobacteraceae</taxon>
        <taxon>Tateyamaria</taxon>
    </lineage>
</organism>
<dbReference type="KEGG" id="tom:BWR18_21180"/>
<dbReference type="AlphaFoldDB" id="A0A1P8N2H1"/>
<protein>
    <recommendedName>
        <fullName evidence="2">NAD-dependent epimerase/dehydratase domain-containing protein</fullName>
    </recommendedName>
</protein>
<gene>
    <name evidence="3" type="ORF">BWR18_21180</name>
</gene>
<keyword evidence="1" id="KW-0520">NAD</keyword>
<name>A0A1P8N2H1_9RHOB</name>
<dbReference type="Gene3D" id="3.40.50.720">
    <property type="entry name" value="NAD(P)-binding Rossmann-like Domain"/>
    <property type="match status" value="1"/>
</dbReference>
<dbReference type="RefSeq" id="WP_076631013.1">
    <property type="nucleotide sequence ID" value="NZ_CP019319.1"/>
</dbReference>
<dbReference type="SUPFAM" id="SSF51735">
    <property type="entry name" value="NAD(P)-binding Rossmann-fold domains"/>
    <property type="match status" value="1"/>
</dbReference>
<evidence type="ECO:0000313" key="3">
    <source>
        <dbReference type="EMBL" id="APX14379.1"/>
    </source>
</evidence>
<dbReference type="OrthoDB" id="9801785at2"/>
<dbReference type="PRINTS" id="PR01713">
    <property type="entry name" value="NUCEPIMERASE"/>
</dbReference>
<geneLocation type="plasmid" evidence="3 4">
    <name>pDOK1-4-7</name>
</geneLocation>
<dbReference type="InterPro" id="IPR001509">
    <property type="entry name" value="Epimerase_deHydtase"/>
</dbReference>
<dbReference type="Pfam" id="PF01370">
    <property type="entry name" value="Epimerase"/>
    <property type="match status" value="1"/>
</dbReference>
<reference evidence="3 4" key="1">
    <citation type="submission" date="2017-01" db="EMBL/GenBank/DDBJ databases">
        <title>Complete genome of Tateyamaria omphalii DOK1-4 isolated from seawater in Dokdo.</title>
        <authorList>
            <person name="Kim J.H."/>
            <person name="Chi W.-J."/>
        </authorList>
    </citation>
    <scope>NUCLEOTIDE SEQUENCE [LARGE SCALE GENOMIC DNA]</scope>
    <source>
        <strain evidence="3 4">DOK1-4</strain>
        <plasmid evidence="3 4">pDOK1-4-7</plasmid>
    </source>
</reference>
<dbReference type="Proteomes" id="UP000186336">
    <property type="component" value="Plasmid pDOK1-4-7"/>
</dbReference>
<sequence length="335" mass="36968">MAGTVFMTGAAGFVGFHLARRMLDAGWTVVGYDGLTPYYSPALKQARLDRLQDHDAFSHHQGMLEEEGRITALVDRVQPDVIIHLAAQAGVRYSIDAPHSYTRSNLMGTHEVLEAARHVAPGHLVMASSSSVYGANTQMPYSERHSTVHPISFYASTKVANEAMAHSYAHLFGIPTTMLRFFTLYGPWGRPDMALFKFTRAILQGAPIDIYNHGRMQRDFTYIDDIVEGILRMTDAAPGTDPVGEMDTLSPAAPFRVVNMGKGAPEPLLAFVEAIEAATGRKARRNLMPLQPGDLPATWADMQLCDALVGPLPRTDLTRGVQHFVDWYRDWAGKI</sequence>
<evidence type="ECO:0000313" key="4">
    <source>
        <dbReference type="Proteomes" id="UP000186336"/>
    </source>
</evidence>
<evidence type="ECO:0000259" key="2">
    <source>
        <dbReference type="Pfam" id="PF01370"/>
    </source>
</evidence>
<feature type="domain" description="NAD-dependent epimerase/dehydratase" evidence="2">
    <location>
        <begin position="5"/>
        <end position="236"/>
    </location>
</feature>